<dbReference type="PROSITE" id="PS51272">
    <property type="entry name" value="SLH"/>
    <property type="match status" value="3"/>
</dbReference>
<dbReference type="PANTHER" id="PTHR43308">
    <property type="entry name" value="OUTER MEMBRANE PROTEIN ALPHA-RELATED"/>
    <property type="match status" value="1"/>
</dbReference>
<evidence type="ECO:0000256" key="2">
    <source>
        <dbReference type="SAM" id="SignalP"/>
    </source>
</evidence>
<feature type="signal peptide" evidence="2">
    <location>
        <begin position="1"/>
        <end position="23"/>
    </location>
</feature>
<feature type="domain" description="SLH" evidence="3">
    <location>
        <begin position="103"/>
        <end position="166"/>
    </location>
</feature>
<name>A0A7X0LXQ2_9BACI</name>
<sequence length="346" mass="38744">MKRKWLLLLTFVCVLAFSLPQGAAADGSNVSDIKGHWAEKDIQKLIDNGAVSGFSDGTFRPNQTITRAEFVKIVVRMFDLKSTDGKNLGMFYKDTYGEEYTKDPFSAEGQKSLHWAVEEINIATNLGIVKGTGDNRFTPNAPIIREQMALIIHNLIYTATPFPLQELSNTPLDKILIVNKFKDASSIYGGATDPINTLVILKIMQGDKNGYFLPKKHATRAEAAAILSRVLDKVSNQDVEIVFSNVTDKRIEKEMPAKIKDWYTKAEEETHLWYEEDGVYAAARKWSNPCNGMILKGIEKTEGKTTVTFQNTYPHSSDFACIDIGINYAIIIKLPPTEKVEIEVLK</sequence>
<feature type="chain" id="PRO_5038370963" description="SLH domain-containing protein" evidence="2">
    <location>
        <begin position="24"/>
        <end position="346"/>
    </location>
</feature>
<proteinExistence type="predicted"/>
<dbReference type="Proteomes" id="UP000531594">
    <property type="component" value="Unassembled WGS sequence"/>
</dbReference>
<feature type="domain" description="SLH" evidence="3">
    <location>
        <begin position="25"/>
        <end position="88"/>
    </location>
</feature>
<dbReference type="Pfam" id="PF00395">
    <property type="entry name" value="SLH"/>
    <property type="match status" value="3"/>
</dbReference>
<evidence type="ECO:0000256" key="1">
    <source>
        <dbReference type="ARBA" id="ARBA00022729"/>
    </source>
</evidence>
<feature type="domain" description="SLH" evidence="3">
    <location>
        <begin position="178"/>
        <end position="241"/>
    </location>
</feature>
<dbReference type="InterPro" id="IPR051465">
    <property type="entry name" value="Cell_Envelope_Struct_Comp"/>
</dbReference>
<keyword evidence="1 2" id="KW-0732">Signal</keyword>
<gene>
    <name evidence="4" type="ORF">HNR53_003391</name>
</gene>
<reference evidence="4 5" key="1">
    <citation type="submission" date="2020-08" db="EMBL/GenBank/DDBJ databases">
        <title>Genomic Encyclopedia of Type Strains, Phase IV (KMG-IV): sequencing the most valuable type-strain genomes for metagenomic binning, comparative biology and taxonomic classification.</title>
        <authorList>
            <person name="Goeker M."/>
        </authorList>
    </citation>
    <scope>NUCLEOTIDE SEQUENCE [LARGE SCALE GENOMIC DNA]</scope>
    <source>
        <strain evidence="4 5">DSM 5391</strain>
    </source>
</reference>
<dbReference type="PANTHER" id="PTHR43308:SF5">
    <property type="entry name" value="S-LAYER PROTEIN _ PEPTIDOGLYCAN ENDO-BETA-N-ACETYLGLUCOSAMINIDASE"/>
    <property type="match status" value="1"/>
</dbReference>
<dbReference type="InterPro" id="IPR001119">
    <property type="entry name" value="SLH_dom"/>
</dbReference>
<dbReference type="AlphaFoldDB" id="A0A7X0LXQ2"/>
<dbReference type="EMBL" id="JACHGK010000013">
    <property type="protein sequence ID" value="MBB6446727.1"/>
    <property type="molecule type" value="Genomic_DNA"/>
</dbReference>
<keyword evidence="5" id="KW-1185">Reference proteome</keyword>
<evidence type="ECO:0000259" key="3">
    <source>
        <dbReference type="PROSITE" id="PS51272"/>
    </source>
</evidence>
<dbReference type="RefSeq" id="WP_184527990.1">
    <property type="nucleotide sequence ID" value="NZ_JACHGK010000013.1"/>
</dbReference>
<protein>
    <recommendedName>
        <fullName evidence="3">SLH domain-containing protein</fullName>
    </recommendedName>
</protein>
<evidence type="ECO:0000313" key="4">
    <source>
        <dbReference type="EMBL" id="MBB6446727.1"/>
    </source>
</evidence>
<accession>A0A7X0LXQ2</accession>
<organism evidence="4 5">
    <name type="scientific">Bacillus benzoevorans</name>
    <dbReference type="NCBI Taxonomy" id="1456"/>
    <lineage>
        <taxon>Bacteria</taxon>
        <taxon>Bacillati</taxon>
        <taxon>Bacillota</taxon>
        <taxon>Bacilli</taxon>
        <taxon>Bacillales</taxon>
        <taxon>Bacillaceae</taxon>
        <taxon>Bacillus</taxon>
    </lineage>
</organism>
<evidence type="ECO:0000313" key="5">
    <source>
        <dbReference type="Proteomes" id="UP000531594"/>
    </source>
</evidence>
<comment type="caution">
    <text evidence="4">The sequence shown here is derived from an EMBL/GenBank/DDBJ whole genome shotgun (WGS) entry which is preliminary data.</text>
</comment>